<sequence length="80" mass="8641">MVCETLTVFPKATVFLLRLSLAGTMFDLVLLVRQDFFGGWVEAFDGELGSDFCSAILSDLSEAEADGGMLADVTRVTDKS</sequence>
<name>A0A3P7KP61_STRVU</name>
<organism evidence="1 2">
    <name type="scientific">Strongylus vulgaris</name>
    <name type="common">Blood worm</name>
    <dbReference type="NCBI Taxonomy" id="40348"/>
    <lineage>
        <taxon>Eukaryota</taxon>
        <taxon>Metazoa</taxon>
        <taxon>Ecdysozoa</taxon>
        <taxon>Nematoda</taxon>
        <taxon>Chromadorea</taxon>
        <taxon>Rhabditida</taxon>
        <taxon>Rhabditina</taxon>
        <taxon>Rhabditomorpha</taxon>
        <taxon>Strongyloidea</taxon>
        <taxon>Strongylidae</taxon>
        <taxon>Strongylus</taxon>
    </lineage>
</organism>
<reference evidence="1 2" key="1">
    <citation type="submission" date="2018-11" db="EMBL/GenBank/DDBJ databases">
        <authorList>
            <consortium name="Pathogen Informatics"/>
        </authorList>
    </citation>
    <scope>NUCLEOTIDE SEQUENCE [LARGE SCALE GENOMIC DNA]</scope>
</reference>
<evidence type="ECO:0000313" key="1">
    <source>
        <dbReference type="EMBL" id="VDM72385.1"/>
    </source>
</evidence>
<dbReference type="AlphaFoldDB" id="A0A3P7KP61"/>
<protein>
    <submittedName>
        <fullName evidence="1">Uncharacterized protein</fullName>
    </submittedName>
</protein>
<accession>A0A3P7KP61</accession>
<keyword evidence="2" id="KW-1185">Reference proteome</keyword>
<evidence type="ECO:0000313" key="2">
    <source>
        <dbReference type="Proteomes" id="UP000270094"/>
    </source>
</evidence>
<gene>
    <name evidence="1" type="ORF">SVUK_LOCUS7383</name>
</gene>
<dbReference type="EMBL" id="UYYB01025142">
    <property type="protein sequence ID" value="VDM72385.1"/>
    <property type="molecule type" value="Genomic_DNA"/>
</dbReference>
<proteinExistence type="predicted"/>
<dbReference type="Proteomes" id="UP000270094">
    <property type="component" value="Unassembled WGS sequence"/>
</dbReference>